<organism evidence="4 5">
    <name type="scientific">Nocardia fusca</name>
    <dbReference type="NCBI Taxonomy" id="941183"/>
    <lineage>
        <taxon>Bacteria</taxon>
        <taxon>Bacillati</taxon>
        <taxon>Actinomycetota</taxon>
        <taxon>Actinomycetes</taxon>
        <taxon>Mycobacteriales</taxon>
        <taxon>Nocardiaceae</taxon>
        <taxon>Nocardia</taxon>
    </lineage>
</organism>
<keyword evidence="5" id="KW-1185">Reference proteome</keyword>
<evidence type="ECO:0000256" key="1">
    <source>
        <dbReference type="SAM" id="Phobius"/>
    </source>
</evidence>
<dbReference type="RefSeq" id="WP_357985319.1">
    <property type="nucleotide sequence ID" value="NZ_JBFAIH010000022.1"/>
</dbReference>
<dbReference type="Proteomes" id="UP001551658">
    <property type="component" value="Unassembled WGS sequence"/>
</dbReference>
<keyword evidence="1" id="KW-0812">Transmembrane</keyword>
<proteinExistence type="predicted"/>
<evidence type="ECO:0000259" key="3">
    <source>
        <dbReference type="Pfam" id="PF26059"/>
    </source>
</evidence>
<evidence type="ECO:0000313" key="4">
    <source>
        <dbReference type="EMBL" id="MEV0366775.1"/>
    </source>
</evidence>
<sequence>MNIRRWTATAILAASAVTVSSGVTAAEPAQPDAAATSSVRYQSVMYGDAVVTVLESGAFSLDADGTSVTARDADGQVLASIPLSFELGGQQHRINGRISPTGHALLLAPDVVATPVASPLENQRAGNDFAAKLGQAGMAGPFGGAAVGAIIGLVVAVASCAILTIACLVTALPIVGAFAAGGGVVGTILLTGGTVLTAGWNYLQTLQAPPGQSAYAQQGLNGAGVPDANFRFPPLAIGTGSSSGSGSGSGG</sequence>
<feature type="domain" description="DUF8020" evidence="3">
    <location>
        <begin position="39"/>
        <end position="110"/>
    </location>
</feature>
<protein>
    <recommendedName>
        <fullName evidence="3">DUF8020 domain-containing protein</fullName>
    </recommendedName>
</protein>
<accession>A0ABV3FGL9</accession>
<evidence type="ECO:0000256" key="2">
    <source>
        <dbReference type="SAM" id="SignalP"/>
    </source>
</evidence>
<name>A0ABV3FGL9_9NOCA</name>
<keyword evidence="1" id="KW-1133">Transmembrane helix</keyword>
<feature type="signal peptide" evidence="2">
    <location>
        <begin position="1"/>
        <end position="25"/>
    </location>
</feature>
<feature type="transmembrane region" description="Helical" evidence="1">
    <location>
        <begin position="142"/>
        <end position="171"/>
    </location>
</feature>
<feature type="transmembrane region" description="Helical" evidence="1">
    <location>
        <begin position="178"/>
        <end position="203"/>
    </location>
</feature>
<keyword evidence="2" id="KW-0732">Signal</keyword>
<gene>
    <name evidence="4" type="ORF">AB0H72_29185</name>
</gene>
<dbReference type="InterPro" id="IPR058333">
    <property type="entry name" value="DUF8020"/>
</dbReference>
<dbReference type="Pfam" id="PF26059">
    <property type="entry name" value="DUF8020"/>
    <property type="match status" value="1"/>
</dbReference>
<reference evidence="4 5" key="1">
    <citation type="submission" date="2024-06" db="EMBL/GenBank/DDBJ databases">
        <title>The Natural Products Discovery Center: Release of the First 8490 Sequenced Strains for Exploring Actinobacteria Biosynthetic Diversity.</title>
        <authorList>
            <person name="Kalkreuter E."/>
            <person name="Kautsar S.A."/>
            <person name="Yang D."/>
            <person name="Bader C.D."/>
            <person name="Teijaro C.N."/>
            <person name="Fluegel L."/>
            <person name="Davis C.M."/>
            <person name="Simpson J.R."/>
            <person name="Lauterbach L."/>
            <person name="Steele A.D."/>
            <person name="Gui C."/>
            <person name="Meng S."/>
            <person name="Li G."/>
            <person name="Viehrig K."/>
            <person name="Ye F."/>
            <person name="Su P."/>
            <person name="Kiefer A.F."/>
            <person name="Nichols A."/>
            <person name="Cepeda A.J."/>
            <person name="Yan W."/>
            <person name="Fan B."/>
            <person name="Jiang Y."/>
            <person name="Adhikari A."/>
            <person name="Zheng C.-J."/>
            <person name="Schuster L."/>
            <person name="Cowan T.M."/>
            <person name="Smanski M.J."/>
            <person name="Chevrette M.G."/>
            <person name="De Carvalho L.P.S."/>
            <person name="Shen B."/>
        </authorList>
    </citation>
    <scope>NUCLEOTIDE SEQUENCE [LARGE SCALE GENOMIC DNA]</scope>
    <source>
        <strain evidence="4 5">NPDC050671</strain>
    </source>
</reference>
<evidence type="ECO:0000313" key="5">
    <source>
        <dbReference type="Proteomes" id="UP001551658"/>
    </source>
</evidence>
<feature type="chain" id="PRO_5046161290" description="DUF8020 domain-containing protein" evidence="2">
    <location>
        <begin position="26"/>
        <end position="251"/>
    </location>
</feature>
<comment type="caution">
    <text evidence="4">The sequence shown here is derived from an EMBL/GenBank/DDBJ whole genome shotgun (WGS) entry which is preliminary data.</text>
</comment>
<keyword evidence="1" id="KW-0472">Membrane</keyword>
<dbReference type="EMBL" id="JBFAIH010000022">
    <property type="protein sequence ID" value="MEV0366775.1"/>
    <property type="molecule type" value="Genomic_DNA"/>
</dbReference>